<dbReference type="InterPro" id="IPR042099">
    <property type="entry name" value="ANL_N_sf"/>
</dbReference>
<organism evidence="6 7">
    <name type="scientific">Tothia fuscella</name>
    <dbReference type="NCBI Taxonomy" id="1048955"/>
    <lineage>
        <taxon>Eukaryota</taxon>
        <taxon>Fungi</taxon>
        <taxon>Dikarya</taxon>
        <taxon>Ascomycota</taxon>
        <taxon>Pezizomycotina</taxon>
        <taxon>Dothideomycetes</taxon>
        <taxon>Pleosporomycetidae</taxon>
        <taxon>Venturiales</taxon>
        <taxon>Cylindrosympodiaceae</taxon>
        <taxon>Tothia</taxon>
    </lineage>
</organism>
<feature type="domain" description="Carrier" evidence="5">
    <location>
        <begin position="613"/>
        <end position="693"/>
    </location>
</feature>
<keyword evidence="2" id="KW-0597">Phosphoprotein</keyword>
<comment type="similarity">
    <text evidence="3">Belongs to the NRP synthetase family.</text>
</comment>
<protein>
    <submittedName>
        <fullName evidence="6">Acetyl-CoA synthetase-like protein</fullName>
    </submittedName>
</protein>
<dbReference type="PROSITE" id="PS00455">
    <property type="entry name" value="AMP_BINDING"/>
    <property type="match status" value="1"/>
</dbReference>
<dbReference type="InterPro" id="IPR013120">
    <property type="entry name" value="FAR_NAD-bd"/>
</dbReference>
<dbReference type="InterPro" id="IPR009081">
    <property type="entry name" value="PP-bd_ACP"/>
</dbReference>
<comment type="caution">
    <text evidence="6">The sequence shown here is derived from an EMBL/GenBank/DDBJ whole genome shotgun (WGS) entry which is preliminary data.</text>
</comment>
<proteinExistence type="inferred from homology"/>
<reference evidence="6" key="1">
    <citation type="journal article" date="2020" name="Stud. Mycol.">
        <title>101 Dothideomycetes genomes: a test case for predicting lifestyles and emergence of pathogens.</title>
        <authorList>
            <person name="Haridas S."/>
            <person name="Albert R."/>
            <person name="Binder M."/>
            <person name="Bloem J."/>
            <person name="Labutti K."/>
            <person name="Salamov A."/>
            <person name="Andreopoulos B."/>
            <person name="Baker S."/>
            <person name="Barry K."/>
            <person name="Bills G."/>
            <person name="Bluhm B."/>
            <person name="Cannon C."/>
            <person name="Castanera R."/>
            <person name="Culley D."/>
            <person name="Daum C."/>
            <person name="Ezra D."/>
            <person name="Gonzalez J."/>
            <person name="Henrissat B."/>
            <person name="Kuo A."/>
            <person name="Liang C."/>
            <person name="Lipzen A."/>
            <person name="Lutzoni F."/>
            <person name="Magnuson J."/>
            <person name="Mondo S."/>
            <person name="Nolan M."/>
            <person name="Ohm R."/>
            <person name="Pangilinan J."/>
            <person name="Park H.-J."/>
            <person name="Ramirez L."/>
            <person name="Alfaro M."/>
            <person name="Sun H."/>
            <person name="Tritt A."/>
            <person name="Yoshinaga Y."/>
            <person name="Zwiers L.-H."/>
            <person name="Turgeon B."/>
            <person name="Goodwin S."/>
            <person name="Spatafora J."/>
            <person name="Crous P."/>
            <person name="Grigoriev I."/>
        </authorList>
    </citation>
    <scope>NUCLEOTIDE SEQUENCE</scope>
    <source>
        <strain evidence="6">CBS 130266</strain>
    </source>
</reference>
<dbReference type="Pfam" id="PF07993">
    <property type="entry name" value="NAD_binding_4"/>
    <property type="match status" value="1"/>
</dbReference>
<dbReference type="InterPro" id="IPR000873">
    <property type="entry name" value="AMP-dep_synth/lig_dom"/>
</dbReference>
<feature type="region of interest" description="Disordered" evidence="4">
    <location>
        <begin position="904"/>
        <end position="926"/>
    </location>
</feature>
<dbReference type="Gene3D" id="1.10.1200.10">
    <property type="entry name" value="ACP-like"/>
    <property type="match status" value="1"/>
</dbReference>
<dbReference type="PROSITE" id="PS50075">
    <property type="entry name" value="CARRIER"/>
    <property type="match status" value="1"/>
</dbReference>
<dbReference type="OrthoDB" id="429813at2759"/>
<dbReference type="InterPro" id="IPR036291">
    <property type="entry name" value="NAD(P)-bd_dom_sf"/>
</dbReference>
<dbReference type="Pfam" id="PF00550">
    <property type="entry name" value="PP-binding"/>
    <property type="match status" value="1"/>
</dbReference>
<dbReference type="Pfam" id="PF23562">
    <property type="entry name" value="AMP-binding_C_3"/>
    <property type="match status" value="1"/>
</dbReference>
<evidence type="ECO:0000313" key="7">
    <source>
        <dbReference type="Proteomes" id="UP000800235"/>
    </source>
</evidence>
<dbReference type="Proteomes" id="UP000800235">
    <property type="component" value="Unassembled WGS sequence"/>
</dbReference>
<evidence type="ECO:0000256" key="1">
    <source>
        <dbReference type="ARBA" id="ARBA00022450"/>
    </source>
</evidence>
<dbReference type="PANTHER" id="PTHR44845:SF1">
    <property type="entry name" value="L-2-AMINOADIPATE REDUCTASE"/>
    <property type="match status" value="1"/>
</dbReference>
<dbReference type="InterPro" id="IPR020806">
    <property type="entry name" value="PKS_PP-bd"/>
</dbReference>
<name>A0A9P4NU55_9PEZI</name>
<sequence length="1152" mass="128777">MGRPPRRLCYFTCVLSEALLYNQALQTSKVLDTTQGTICDHAEFSNINEFVDFLANKHGHHLAVGCITPGKKRSGDEAADSEELLTFRDVQTESCRLSHHFRSSLGKIGQERCCVGLLTSSSIVFMLTWLGLMRAGFEVLLIAPQSSPTAIRHLIHASHAFAIYCDHGHDDFVRKVFPQDGERQTDVHSAQQAENSTPSIQIFNIPWHSLEAIRSSDLNSPEDVEKPRKRPRRDSTAFYFHSSGTTGLPKLIPQTHIGAVNILPRLQKDDTTGPLTSTFTTTPLYHGGIADLFRSWSAASPLWIFPEGKLPIIGPTVSSIIDRIDDISSNRPGLPITRLGYVSCVPYVLQALCEMSELKERLLKLDAVGVGGAAMPQDLGDKLVADGVRLVSRFGSSECGFLLSSQRDYDNDKLWNVHRCLNQHGLQFAPLPHDRYELIVDGNWPLVSTAVHAQRPLNTHDVFIKDTEVPNGWRYIGRSDSQLTLSTGKKLDPVPIEEALRKSELIEDVVIVGDDRPFVAAVIFVSSKAQQLQGQELQKEIWNGIMRVNESMPSHAKLGQRSICTLDSKELSRVRRNVKGGVIRDIFVSDFEKELQGIYGSSADDVGSTTDMNSLDDITTFVSSIVHESFGLDRNIEVDDDLFDRGIDSILSLQIRNRICKAVPLKFRSTIPLNLVYECSTIRAVVQYISELLENDKQGVSPEDAGHAKLKEMKDMVDNYVHFQSETLGQVLEKNSEQGAERATNSLSVVLTGSTGFLGVHILKRLLQDDRVTAIFLFVRGSRLVLFEEQQERARTRVHAALTYHSILSTLPDSWEAKVEYIPFLLQDPYLGLQPNLYNDLVSKTTHVIHAAWEVNFNLPLKKFASQIEGTINLYNLALLASKKQRRQPTSFLFCSSVASVANREHNSEDGPTPPTSSTDPRHAANLGYGQSKWVTENVLDKLSRLHSANVSVSVLRIGQLSGDTQNGIWNMREAWPLMLEASFNVVNSDQEKGDERHTKGLVLPDLASTSLSPLDWLPVDHAAEQVWQTMNTESTPANSGLQVLNILNSGTDSVTWHQAQEWILAWASTHDIRITVLAPSEWLDKLEKVPTDHRAKSLVSLWRENWVTKSSETKTTANGRNKTGVENKDIGEKYVINRDYLWRILDWVARQ</sequence>
<dbReference type="Gene3D" id="3.40.50.720">
    <property type="entry name" value="NAD(P)-binding Rossmann-like Domain"/>
    <property type="match status" value="1"/>
</dbReference>
<dbReference type="GO" id="GO:0031177">
    <property type="term" value="F:phosphopantetheine binding"/>
    <property type="evidence" value="ECO:0007669"/>
    <property type="project" value="InterPro"/>
</dbReference>
<evidence type="ECO:0000256" key="4">
    <source>
        <dbReference type="SAM" id="MobiDB-lite"/>
    </source>
</evidence>
<dbReference type="Gene3D" id="3.40.50.12780">
    <property type="entry name" value="N-terminal domain of ligase-like"/>
    <property type="match status" value="1"/>
</dbReference>
<dbReference type="PANTHER" id="PTHR44845">
    <property type="entry name" value="CARRIER DOMAIN-CONTAINING PROTEIN"/>
    <property type="match status" value="1"/>
</dbReference>
<dbReference type="InterPro" id="IPR020845">
    <property type="entry name" value="AMP-binding_CS"/>
</dbReference>
<dbReference type="EMBL" id="MU007031">
    <property type="protein sequence ID" value="KAF2431503.1"/>
    <property type="molecule type" value="Genomic_DNA"/>
</dbReference>
<evidence type="ECO:0000313" key="6">
    <source>
        <dbReference type="EMBL" id="KAF2431503.1"/>
    </source>
</evidence>
<dbReference type="SUPFAM" id="SSF51735">
    <property type="entry name" value="NAD(P)-binding Rossmann-fold domains"/>
    <property type="match status" value="1"/>
</dbReference>
<dbReference type="InterPro" id="IPR036736">
    <property type="entry name" value="ACP-like_sf"/>
</dbReference>
<dbReference type="SMART" id="SM00823">
    <property type="entry name" value="PKS_PP"/>
    <property type="match status" value="1"/>
</dbReference>
<evidence type="ECO:0000256" key="3">
    <source>
        <dbReference type="ARBA" id="ARBA00029454"/>
    </source>
</evidence>
<dbReference type="SUPFAM" id="SSF47336">
    <property type="entry name" value="ACP-like"/>
    <property type="match status" value="1"/>
</dbReference>
<gene>
    <name evidence="6" type="ORF">EJ08DRAFT_631950</name>
</gene>
<keyword evidence="7" id="KW-1185">Reference proteome</keyword>
<evidence type="ECO:0000256" key="2">
    <source>
        <dbReference type="ARBA" id="ARBA00022553"/>
    </source>
</evidence>
<dbReference type="AlphaFoldDB" id="A0A9P4NU55"/>
<dbReference type="Pfam" id="PF00501">
    <property type="entry name" value="AMP-binding"/>
    <property type="match status" value="1"/>
</dbReference>
<evidence type="ECO:0000259" key="5">
    <source>
        <dbReference type="PROSITE" id="PS50075"/>
    </source>
</evidence>
<keyword evidence="1" id="KW-0596">Phosphopantetheine</keyword>
<accession>A0A9P4NU55</accession>
<dbReference type="SUPFAM" id="SSF56801">
    <property type="entry name" value="Acetyl-CoA synthetase-like"/>
    <property type="match status" value="1"/>
</dbReference>